<protein>
    <recommendedName>
        <fullName evidence="1">R13L1/DRL21-like LRR repeat region domain-containing protein</fullName>
    </recommendedName>
</protein>
<dbReference type="InterPro" id="IPR032675">
    <property type="entry name" value="LRR_dom_sf"/>
</dbReference>
<dbReference type="EMBL" id="WHWC01000016">
    <property type="protein sequence ID" value="KAG8367042.1"/>
    <property type="molecule type" value="Genomic_DNA"/>
</dbReference>
<dbReference type="PANTHER" id="PTHR47186:SF30">
    <property type="entry name" value="EF-HAND DOMAIN-CONTAINING PROTEIN"/>
    <property type="match status" value="1"/>
</dbReference>
<feature type="domain" description="R13L1/DRL21-like LRR repeat region" evidence="1">
    <location>
        <begin position="87"/>
        <end position="213"/>
    </location>
</feature>
<organism evidence="2 3">
    <name type="scientific">Buddleja alternifolia</name>
    <dbReference type="NCBI Taxonomy" id="168488"/>
    <lineage>
        <taxon>Eukaryota</taxon>
        <taxon>Viridiplantae</taxon>
        <taxon>Streptophyta</taxon>
        <taxon>Embryophyta</taxon>
        <taxon>Tracheophyta</taxon>
        <taxon>Spermatophyta</taxon>
        <taxon>Magnoliopsida</taxon>
        <taxon>eudicotyledons</taxon>
        <taxon>Gunneridae</taxon>
        <taxon>Pentapetalae</taxon>
        <taxon>asterids</taxon>
        <taxon>lamiids</taxon>
        <taxon>Lamiales</taxon>
        <taxon>Scrophulariaceae</taxon>
        <taxon>Buddlejeae</taxon>
        <taxon>Buddleja</taxon>
    </lineage>
</organism>
<reference evidence="2" key="1">
    <citation type="submission" date="2019-10" db="EMBL/GenBank/DDBJ databases">
        <authorList>
            <person name="Zhang R."/>
            <person name="Pan Y."/>
            <person name="Wang J."/>
            <person name="Ma R."/>
            <person name="Yu S."/>
        </authorList>
    </citation>
    <scope>NUCLEOTIDE SEQUENCE</scope>
    <source>
        <strain evidence="2">LA-IB0</strain>
        <tissue evidence="2">Leaf</tissue>
    </source>
</reference>
<evidence type="ECO:0000313" key="2">
    <source>
        <dbReference type="EMBL" id="KAG8367042.1"/>
    </source>
</evidence>
<dbReference type="PANTHER" id="PTHR47186">
    <property type="entry name" value="LEUCINE-RICH REPEAT-CONTAINING PROTEIN 57"/>
    <property type="match status" value="1"/>
</dbReference>
<dbReference type="Pfam" id="PF25019">
    <property type="entry name" value="LRR_R13L1-DRL21"/>
    <property type="match status" value="1"/>
</dbReference>
<dbReference type="Proteomes" id="UP000826271">
    <property type="component" value="Unassembled WGS sequence"/>
</dbReference>
<dbReference type="Gene3D" id="3.80.10.10">
    <property type="entry name" value="Ribonuclease Inhibitor"/>
    <property type="match status" value="1"/>
</dbReference>
<evidence type="ECO:0000313" key="3">
    <source>
        <dbReference type="Proteomes" id="UP000826271"/>
    </source>
</evidence>
<dbReference type="AlphaFoldDB" id="A0AAV6WEW1"/>
<proteinExistence type="predicted"/>
<dbReference type="InterPro" id="IPR056789">
    <property type="entry name" value="LRR_R13L1-DRL21"/>
</dbReference>
<evidence type="ECO:0000259" key="1">
    <source>
        <dbReference type="Pfam" id="PF25019"/>
    </source>
</evidence>
<gene>
    <name evidence="2" type="ORF">BUALT_Bualt16G0031300</name>
</gene>
<sequence length="334" mass="38228">MKTKSHGLEDLDGRVEARTTASSLACDPSLVSQIKTSKGIDRLVNLRHLLNVCTPALRKVPEGFAQLTGIRTLREFHGGRRCSKLGYLNKLDQLSESLVLVIGVLDAEDVDEAQEAKLMNKIHIRNLRIKFCNEAETTNEDATVRNQVMEALQPPKNLHQLKIEYYKGTKFPSWTTYSLNNLISLEIYECNNWSTLPPLGKLPCLEDLKVWAMERLQFLGRREFLGIDANSMPLSTGGFPKLKKLYFSECPMWNEWEDITAEEEEETVVIMPCLRELTIRYCSGLTSLPHILLRKASSLQFLAIEKCRLLTKRYEDKNGLRRRSLSKIPRVLVY</sequence>
<dbReference type="SUPFAM" id="SSF52058">
    <property type="entry name" value="L domain-like"/>
    <property type="match status" value="1"/>
</dbReference>
<keyword evidence="3" id="KW-1185">Reference proteome</keyword>
<name>A0AAV6WEW1_9LAMI</name>
<comment type="caution">
    <text evidence="2">The sequence shown here is derived from an EMBL/GenBank/DDBJ whole genome shotgun (WGS) entry which is preliminary data.</text>
</comment>
<accession>A0AAV6WEW1</accession>